<dbReference type="GeneID" id="36516300"/>
<protein>
    <submittedName>
        <fullName evidence="1">Uncharacterized protein</fullName>
    </submittedName>
</protein>
<organism evidence="1 2">
    <name type="scientific">Wickerhamiella sorbophila</name>
    <dbReference type="NCBI Taxonomy" id="45607"/>
    <lineage>
        <taxon>Eukaryota</taxon>
        <taxon>Fungi</taxon>
        <taxon>Dikarya</taxon>
        <taxon>Ascomycota</taxon>
        <taxon>Saccharomycotina</taxon>
        <taxon>Dipodascomycetes</taxon>
        <taxon>Dipodascales</taxon>
        <taxon>Trichomonascaceae</taxon>
        <taxon>Wickerhamiella</taxon>
    </lineage>
</organism>
<dbReference type="Proteomes" id="UP000238350">
    <property type="component" value="Unassembled WGS sequence"/>
</dbReference>
<dbReference type="AlphaFoldDB" id="A0A2T0FIV4"/>
<reference evidence="1 2" key="1">
    <citation type="submission" date="2017-04" db="EMBL/GenBank/DDBJ databases">
        <title>Genome sequencing of [Candida] sorbophila.</title>
        <authorList>
            <person name="Ahn J.O."/>
        </authorList>
    </citation>
    <scope>NUCLEOTIDE SEQUENCE [LARGE SCALE GENOMIC DNA]</scope>
    <source>
        <strain evidence="1 2">DS02</strain>
    </source>
</reference>
<dbReference type="RefSeq" id="XP_024664877.1">
    <property type="nucleotide sequence ID" value="XM_024809109.1"/>
</dbReference>
<gene>
    <name evidence="1" type="ORF">B9G98_02552</name>
</gene>
<comment type="caution">
    <text evidence="1">The sequence shown here is derived from an EMBL/GenBank/DDBJ whole genome shotgun (WGS) entry which is preliminary data.</text>
</comment>
<keyword evidence="2" id="KW-1185">Reference proteome</keyword>
<dbReference type="EMBL" id="NDIQ01000021">
    <property type="protein sequence ID" value="PRT54932.1"/>
    <property type="molecule type" value="Genomic_DNA"/>
</dbReference>
<proteinExistence type="predicted"/>
<evidence type="ECO:0000313" key="2">
    <source>
        <dbReference type="Proteomes" id="UP000238350"/>
    </source>
</evidence>
<evidence type="ECO:0000313" key="1">
    <source>
        <dbReference type="EMBL" id="PRT54932.1"/>
    </source>
</evidence>
<sequence>MVTKLFSRFQNDDKPQARRAELMRRHETVNAKLEEALRRRSCYDSLICKKNIYAEVERCAMLANRLNQLYTRMTYVRSLPTFVPPAANYMHYTLLEEMDLASPPIVEEASLLEVLDDKDLRQLDSDVILMENTLKDMQPNLPSQEEFTELTIAARALKYSPVAAAIIKTFCTHYDCEKKVLAELQETITSLEFHISNAVECFGLGPFQSLDDFAATIMLINHRA</sequence>
<accession>A0A2T0FIV4</accession>
<name>A0A2T0FIV4_9ASCO</name>